<dbReference type="AlphaFoldDB" id="A0AB72ZUN6"/>
<evidence type="ECO:0000313" key="2">
    <source>
        <dbReference type="EMBL" id="EKQ72142.1"/>
    </source>
</evidence>
<keyword evidence="1" id="KW-0812">Transmembrane</keyword>
<dbReference type="EMBL" id="ANFP01000041">
    <property type="protein sequence ID" value="EKQ72142.1"/>
    <property type="molecule type" value="Genomic_DNA"/>
</dbReference>
<accession>A0AB72ZUN6</accession>
<dbReference type="Proteomes" id="UP000001345">
    <property type="component" value="Unassembled WGS sequence"/>
</dbReference>
<gene>
    <name evidence="2" type="ORF">HMPREF1391_00906</name>
</gene>
<proteinExistence type="predicted"/>
<evidence type="ECO:0000313" key="3">
    <source>
        <dbReference type="Proteomes" id="UP000001345"/>
    </source>
</evidence>
<reference evidence="3" key="1">
    <citation type="submission" date="2023-07" db="EMBL/GenBank/DDBJ databases">
        <authorList>
            <person name="Weinstock G."/>
            <person name="Sodergren E."/>
            <person name="Lobos E.A."/>
            <person name="Fulton L."/>
            <person name="Fulton R."/>
            <person name="Courtney L."/>
            <person name="Fronick C."/>
            <person name="O'Laughlin M."/>
            <person name="Godfrey J."/>
            <person name="Wilson R.M."/>
            <person name="Miner T."/>
            <person name="Farmer C."/>
            <person name="Delehaunty K."/>
            <person name="Cordes M."/>
            <person name="Minx P."/>
            <person name="Tomlinson C."/>
            <person name="Chen J."/>
            <person name="Wollam A."/>
            <person name="Pepin K.H."/>
            <person name="Bhonagiri V."/>
            <person name="Zhang X."/>
            <person name="Suruliraj S."/>
            <person name="Antonio M."/>
            <person name="Secka O."/>
            <person name="Thomas J."/>
            <person name="Warren W."/>
            <person name="Mitreva M."/>
            <person name="Mardis E.R."/>
            <person name="Wilson R.K."/>
        </authorList>
    </citation>
    <scope>NUCLEOTIDE SEQUENCE [LARGE SCALE GENOMIC DNA]</scope>
    <source>
        <strain evidence="3">GAM100Ai</strain>
    </source>
</reference>
<protein>
    <submittedName>
        <fullName evidence="2">Uncharacterized protein</fullName>
    </submittedName>
</protein>
<keyword evidence="1" id="KW-0472">Membrane</keyword>
<keyword evidence="1" id="KW-1133">Transmembrane helix</keyword>
<name>A0AB72ZUN6_HELPX</name>
<feature type="transmembrane region" description="Helical" evidence="1">
    <location>
        <begin position="12"/>
        <end position="36"/>
    </location>
</feature>
<sequence length="39" mass="4214">MSLEKAVIFSAFCNPINSLLVIGFIVVVGFNALWAINSD</sequence>
<organism evidence="2 3">
    <name type="scientific">Helicobacter pylori GAM100Ai</name>
    <dbReference type="NCBI Taxonomy" id="1159019"/>
    <lineage>
        <taxon>Bacteria</taxon>
        <taxon>Pseudomonadati</taxon>
        <taxon>Campylobacterota</taxon>
        <taxon>Epsilonproteobacteria</taxon>
        <taxon>Campylobacterales</taxon>
        <taxon>Helicobacteraceae</taxon>
        <taxon>Helicobacter</taxon>
    </lineage>
</organism>
<evidence type="ECO:0000256" key="1">
    <source>
        <dbReference type="SAM" id="Phobius"/>
    </source>
</evidence>
<comment type="caution">
    <text evidence="2">The sequence shown here is derived from an EMBL/GenBank/DDBJ whole genome shotgun (WGS) entry which is preliminary data.</text>
</comment>